<proteinExistence type="predicted"/>
<dbReference type="EMBL" id="LHPJ01000006">
    <property type="protein sequence ID" value="KOO04065.1"/>
    <property type="molecule type" value="Genomic_DNA"/>
</dbReference>
<dbReference type="InterPro" id="IPR009506">
    <property type="entry name" value="YjiS-like"/>
</dbReference>
<name>A0A0M0HPM5_VIBNE</name>
<sequence>METSEFGYKVKLTHTLVWNKKILTKAKRWWRNFTTRKDLTHLSDRLLDDVGLTQEQAHQESIRTFWDG</sequence>
<dbReference type="OrthoDB" id="5588773at2"/>
<evidence type="ECO:0000259" key="1">
    <source>
        <dbReference type="Pfam" id="PF06568"/>
    </source>
</evidence>
<keyword evidence="3" id="KW-1185">Reference proteome</keyword>
<feature type="domain" description="YjiS-like" evidence="1">
    <location>
        <begin position="23"/>
        <end position="58"/>
    </location>
</feature>
<dbReference type="PATRIC" id="fig|693.5.peg.1708"/>
<evidence type="ECO:0000313" key="2">
    <source>
        <dbReference type="EMBL" id="KOO04065.1"/>
    </source>
</evidence>
<accession>A0A0M0HPM5</accession>
<dbReference type="Pfam" id="PF06568">
    <property type="entry name" value="YjiS-like"/>
    <property type="match status" value="1"/>
</dbReference>
<evidence type="ECO:0000313" key="3">
    <source>
        <dbReference type="Proteomes" id="UP000037515"/>
    </source>
</evidence>
<comment type="caution">
    <text evidence="2">The sequence shown here is derived from an EMBL/GenBank/DDBJ whole genome shotgun (WGS) entry which is preliminary data.</text>
</comment>
<reference evidence="3" key="1">
    <citation type="submission" date="2015-08" db="EMBL/GenBank/DDBJ databases">
        <title>Vibrio galatheae sp. nov., a novel member of the Vibrionaceae family isolated from the Solomon Islands.</title>
        <authorList>
            <person name="Giubergia S."/>
            <person name="Machado H."/>
            <person name="Mateiu R.V."/>
            <person name="Gram L."/>
        </authorList>
    </citation>
    <scope>NUCLEOTIDE SEQUENCE [LARGE SCALE GENOMIC DNA]</scope>
    <source>
        <strain evidence="3">DSM 19584</strain>
    </source>
</reference>
<dbReference type="Proteomes" id="UP000037515">
    <property type="component" value="Unassembled WGS sequence"/>
</dbReference>
<dbReference type="AlphaFoldDB" id="A0A0M0HPM5"/>
<protein>
    <recommendedName>
        <fullName evidence="1">YjiS-like domain-containing protein</fullName>
    </recommendedName>
</protein>
<dbReference type="RefSeq" id="WP_053395337.1">
    <property type="nucleotide sequence ID" value="NZ_CANLZT010000013.1"/>
</dbReference>
<organism evidence="2 3">
    <name type="scientific">Vibrio nereis</name>
    <dbReference type="NCBI Taxonomy" id="693"/>
    <lineage>
        <taxon>Bacteria</taxon>
        <taxon>Pseudomonadati</taxon>
        <taxon>Pseudomonadota</taxon>
        <taxon>Gammaproteobacteria</taxon>
        <taxon>Vibrionales</taxon>
        <taxon>Vibrionaceae</taxon>
        <taxon>Vibrio</taxon>
    </lineage>
</organism>
<gene>
    <name evidence="2" type="ORF">AKJ17_08350</name>
</gene>